<comment type="caution">
    <text evidence="2">The sequence shown here is derived from an EMBL/GenBank/DDBJ whole genome shotgun (WGS) entry which is preliminary data.</text>
</comment>
<evidence type="ECO:0000313" key="2">
    <source>
        <dbReference type="EMBL" id="MBB6018290.1"/>
    </source>
</evidence>
<sequence length="99" mass="10450">MTPSHQRQDLHLAGHQGWTNGGHAPHGGHPLGQLHQYNNSGLSVKESLYLKFDKDGIAAAASWRGQQNLRPPSAPPRVTACGVADAQGHGAGCARMGRP</sequence>
<keyword evidence="3" id="KW-1185">Reference proteome</keyword>
<dbReference type="RefSeq" id="WP_249039195.1">
    <property type="nucleotide sequence ID" value="NZ_JACHEW010000027.1"/>
</dbReference>
<proteinExistence type="predicted"/>
<accession>A0ABR6NW66</accession>
<feature type="compositionally biased region" description="Low complexity" evidence="1">
    <location>
        <begin position="21"/>
        <end position="36"/>
    </location>
</feature>
<organism evidence="2 3">
    <name type="scientific">Deinococcus radiopugnans ATCC 19172</name>
    <dbReference type="NCBI Taxonomy" id="585398"/>
    <lineage>
        <taxon>Bacteria</taxon>
        <taxon>Thermotogati</taxon>
        <taxon>Deinococcota</taxon>
        <taxon>Deinococci</taxon>
        <taxon>Deinococcales</taxon>
        <taxon>Deinococcaceae</taxon>
        <taxon>Deinococcus</taxon>
    </lineage>
</organism>
<feature type="region of interest" description="Disordered" evidence="1">
    <location>
        <begin position="1"/>
        <end position="37"/>
    </location>
</feature>
<evidence type="ECO:0000313" key="3">
    <source>
        <dbReference type="Proteomes" id="UP000629870"/>
    </source>
</evidence>
<name>A0ABR6NW66_9DEIO</name>
<dbReference type="EMBL" id="JACHEW010000027">
    <property type="protein sequence ID" value="MBB6018290.1"/>
    <property type="molecule type" value="Genomic_DNA"/>
</dbReference>
<protein>
    <submittedName>
        <fullName evidence="2">Uncharacterized protein</fullName>
    </submittedName>
</protein>
<reference evidence="2 3" key="1">
    <citation type="submission" date="2020-08" db="EMBL/GenBank/DDBJ databases">
        <title>Genomic Encyclopedia of Type Strains, Phase IV (KMG-IV): sequencing the most valuable type-strain genomes for metagenomic binning, comparative biology and taxonomic classification.</title>
        <authorList>
            <person name="Goeker M."/>
        </authorList>
    </citation>
    <scope>NUCLEOTIDE SEQUENCE [LARGE SCALE GENOMIC DNA]</scope>
    <source>
        <strain evidence="2 3">DSM 12027</strain>
    </source>
</reference>
<dbReference type="Proteomes" id="UP000629870">
    <property type="component" value="Unassembled WGS sequence"/>
</dbReference>
<feature type="compositionally biased region" description="Basic and acidic residues" evidence="1">
    <location>
        <begin position="1"/>
        <end position="12"/>
    </location>
</feature>
<evidence type="ECO:0000256" key="1">
    <source>
        <dbReference type="SAM" id="MobiDB-lite"/>
    </source>
</evidence>
<gene>
    <name evidence="2" type="ORF">HNQ04_003568</name>
</gene>